<keyword evidence="2" id="KW-1185">Reference proteome</keyword>
<name>A0AAD3XP02_NEPGR</name>
<dbReference type="EMBL" id="BSYO01000011">
    <property type="protein sequence ID" value="GMH11608.1"/>
    <property type="molecule type" value="Genomic_DNA"/>
</dbReference>
<comment type="caution">
    <text evidence="1">The sequence shown here is derived from an EMBL/GenBank/DDBJ whole genome shotgun (WGS) entry which is preliminary data.</text>
</comment>
<dbReference type="Proteomes" id="UP001279734">
    <property type="component" value="Unassembled WGS sequence"/>
</dbReference>
<organism evidence="1 2">
    <name type="scientific">Nepenthes gracilis</name>
    <name type="common">Slender pitcher plant</name>
    <dbReference type="NCBI Taxonomy" id="150966"/>
    <lineage>
        <taxon>Eukaryota</taxon>
        <taxon>Viridiplantae</taxon>
        <taxon>Streptophyta</taxon>
        <taxon>Embryophyta</taxon>
        <taxon>Tracheophyta</taxon>
        <taxon>Spermatophyta</taxon>
        <taxon>Magnoliopsida</taxon>
        <taxon>eudicotyledons</taxon>
        <taxon>Gunneridae</taxon>
        <taxon>Pentapetalae</taxon>
        <taxon>Caryophyllales</taxon>
        <taxon>Nepenthaceae</taxon>
        <taxon>Nepenthes</taxon>
    </lineage>
</organism>
<gene>
    <name evidence="1" type="ORF">Nepgr_013449</name>
</gene>
<protein>
    <submittedName>
        <fullName evidence="1">Uncharacterized protein</fullName>
    </submittedName>
</protein>
<dbReference type="AlphaFoldDB" id="A0AAD3XP02"/>
<proteinExistence type="predicted"/>
<sequence>MYPLLRRGLFKMPNFLFVGLKTGPLLMEAVWCCSTCKVLLYTFAKNGLLPVAEALVGVLKLVWLLSRLWCFHCSRHDGWLLCVVSPILPAARCCVREQSLMNISVLLVGLHFCPMPAGWPLLLLEPSAEFLGPCSC</sequence>
<evidence type="ECO:0000313" key="1">
    <source>
        <dbReference type="EMBL" id="GMH11608.1"/>
    </source>
</evidence>
<reference evidence="1" key="1">
    <citation type="submission" date="2023-05" db="EMBL/GenBank/DDBJ databases">
        <title>Nepenthes gracilis genome sequencing.</title>
        <authorList>
            <person name="Fukushima K."/>
        </authorList>
    </citation>
    <scope>NUCLEOTIDE SEQUENCE</scope>
    <source>
        <strain evidence="1">SING2019-196</strain>
    </source>
</reference>
<evidence type="ECO:0000313" key="2">
    <source>
        <dbReference type="Proteomes" id="UP001279734"/>
    </source>
</evidence>
<accession>A0AAD3XP02</accession>